<name>A0A5B7FL60_PORTR</name>
<evidence type="ECO:0000313" key="3">
    <source>
        <dbReference type="Proteomes" id="UP000324222"/>
    </source>
</evidence>
<feature type="region of interest" description="Disordered" evidence="1">
    <location>
        <begin position="38"/>
        <end position="82"/>
    </location>
</feature>
<evidence type="ECO:0000256" key="1">
    <source>
        <dbReference type="SAM" id="MobiDB-lite"/>
    </source>
</evidence>
<sequence>MEALVDSVTPNDLMGSRVQVTRKSTALSPCILAPQSVQDTGTCSQLPLRTRPREGAAGTLTETPSQTARRPADLALPRPGQGSRAPFVEPIWWTLKDPKDSVKEMHRKGSLRMKGQ</sequence>
<protein>
    <submittedName>
        <fullName evidence="2">Uncharacterized protein</fullName>
    </submittedName>
</protein>
<evidence type="ECO:0000313" key="2">
    <source>
        <dbReference type="EMBL" id="MPC45889.1"/>
    </source>
</evidence>
<organism evidence="2 3">
    <name type="scientific">Portunus trituberculatus</name>
    <name type="common">Swimming crab</name>
    <name type="synonym">Neptunus trituberculatus</name>
    <dbReference type="NCBI Taxonomy" id="210409"/>
    <lineage>
        <taxon>Eukaryota</taxon>
        <taxon>Metazoa</taxon>
        <taxon>Ecdysozoa</taxon>
        <taxon>Arthropoda</taxon>
        <taxon>Crustacea</taxon>
        <taxon>Multicrustacea</taxon>
        <taxon>Malacostraca</taxon>
        <taxon>Eumalacostraca</taxon>
        <taxon>Eucarida</taxon>
        <taxon>Decapoda</taxon>
        <taxon>Pleocyemata</taxon>
        <taxon>Brachyura</taxon>
        <taxon>Eubrachyura</taxon>
        <taxon>Portunoidea</taxon>
        <taxon>Portunidae</taxon>
        <taxon>Portuninae</taxon>
        <taxon>Portunus</taxon>
    </lineage>
</organism>
<dbReference type="AlphaFoldDB" id="A0A5B7FL60"/>
<dbReference type="Proteomes" id="UP000324222">
    <property type="component" value="Unassembled WGS sequence"/>
</dbReference>
<proteinExistence type="predicted"/>
<dbReference type="EMBL" id="VSRR010006942">
    <property type="protein sequence ID" value="MPC45889.1"/>
    <property type="molecule type" value="Genomic_DNA"/>
</dbReference>
<feature type="compositionally biased region" description="Polar residues" evidence="1">
    <location>
        <begin position="38"/>
        <end position="47"/>
    </location>
</feature>
<reference evidence="2 3" key="1">
    <citation type="submission" date="2019-05" db="EMBL/GenBank/DDBJ databases">
        <title>Another draft genome of Portunus trituberculatus and its Hox gene families provides insights of decapod evolution.</title>
        <authorList>
            <person name="Jeong J.-H."/>
            <person name="Song I."/>
            <person name="Kim S."/>
            <person name="Choi T."/>
            <person name="Kim D."/>
            <person name="Ryu S."/>
            <person name="Kim W."/>
        </authorList>
    </citation>
    <scope>NUCLEOTIDE SEQUENCE [LARGE SCALE GENOMIC DNA]</scope>
    <source>
        <tissue evidence="2">Muscle</tissue>
    </source>
</reference>
<accession>A0A5B7FL60</accession>
<comment type="caution">
    <text evidence="2">The sequence shown here is derived from an EMBL/GenBank/DDBJ whole genome shotgun (WGS) entry which is preliminary data.</text>
</comment>
<keyword evidence="3" id="KW-1185">Reference proteome</keyword>
<gene>
    <name evidence="2" type="ORF">E2C01_039595</name>
</gene>